<dbReference type="OrthoDB" id="129807at2"/>
<gene>
    <name evidence="3" type="ORF">FJM51_10490</name>
</gene>
<name>A0A501WQC0_9RHOB</name>
<dbReference type="RefSeq" id="WP_140454083.1">
    <property type="nucleotide sequence ID" value="NZ_VFRP01000008.1"/>
</dbReference>
<keyword evidence="4" id="KW-1185">Reference proteome</keyword>
<feature type="compositionally biased region" description="Pro residues" evidence="1">
    <location>
        <begin position="44"/>
        <end position="56"/>
    </location>
</feature>
<dbReference type="EMBL" id="VFRP01000008">
    <property type="protein sequence ID" value="TPE51052.1"/>
    <property type="molecule type" value="Genomic_DNA"/>
</dbReference>
<keyword evidence="2" id="KW-0812">Transmembrane</keyword>
<keyword evidence="2" id="KW-0472">Membrane</keyword>
<reference evidence="3 4" key="1">
    <citation type="submission" date="2019-06" db="EMBL/GenBank/DDBJ databases">
        <title>A novel bacterium of genus Amaricoccus, isolated from marine sediment.</title>
        <authorList>
            <person name="Huang H."/>
            <person name="Mo K."/>
            <person name="Hu Y."/>
        </authorList>
    </citation>
    <scope>NUCLEOTIDE SEQUENCE [LARGE SCALE GENOMIC DNA]</scope>
    <source>
        <strain evidence="3 4">HB172011</strain>
    </source>
</reference>
<evidence type="ECO:0000256" key="1">
    <source>
        <dbReference type="SAM" id="MobiDB-lite"/>
    </source>
</evidence>
<protein>
    <submittedName>
        <fullName evidence="3">Uncharacterized protein</fullName>
    </submittedName>
</protein>
<evidence type="ECO:0000313" key="4">
    <source>
        <dbReference type="Proteomes" id="UP000319255"/>
    </source>
</evidence>
<sequence>MNMPAHETRDLPPRGILLGLAGIFVLITLTGFGVAALLQAIATAPPPDRLPPPSREGPPLLSDPRAERVAVEERGRARLAGYGWADRAEGLAHIPIDRAMALTAARGWQDPEEKR</sequence>
<evidence type="ECO:0000313" key="3">
    <source>
        <dbReference type="EMBL" id="TPE51052.1"/>
    </source>
</evidence>
<feature type="region of interest" description="Disordered" evidence="1">
    <location>
        <begin position="44"/>
        <end position="68"/>
    </location>
</feature>
<comment type="caution">
    <text evidence="3">The sequence shown here is derived from an EMBL/GenBank/DDBJ whole genome shotgun (WGS) entry which is preliminary data.</text>
</comment>
<keyword evidence="2" id="KW-1133">Transmembrane helix</keyword>
<feature type="transmembrane region" description="Helical" evidence="2">
    <location>
        <begin position="16"/>
        <end position="41"/>
    </location>
</feature>
<evidence type="ECO:0000256" key="2">
    <source>
        <dbReference type="SAM" id="Phobius"/>
    </source>
</evidence>
<proteinExistence type="predicted"/>
<dbReference type="AlphaFoldDB" id="A0A501WQC0"/>
<organism evidence="3 4">
    <name type="scientific">Amaricoccus solimangrovi</name>
    <dbReference type="NCBI Taxonomy" id="2589815"/>
    <lineage>
        <taxon>Bacteria</taxon>
        <taxon>Pseudomonadati</taxon>
        <taxon>Pseudomonadota</taxon>
        <taxon>Alphaproteobacteria</taxon>
        <taxon>Rhodobacterales</taxon>
        <taxon>Paracoccaceae</taxon>
        <taxon>Amaricoccus</taxon>
    </lineage>
</organism>
<dbReference type="Proteomes" id="UP000319255">
    <property type="component" value="Unassembled WGS sequence"/>
</dbReference>
<accession>A0A501WQC0</accession>